<protein>
    <submittedName>
        <fullName evidence="3">Initiator RepB protein</fullName>
    </submittedName>
    <submittedName>
        <fullName evidence="4">Plasmid replication initiation protein</fullName>
    </submittedName>
</protein>
<dbReference type="InterPro" id="IPR036390">
    <property type="entry name" value="WH_DNA-bd_sf"/>
</dbReference>
<evidence type="ECO:0000313" key="5">
    <source>
        <dbReference type="Proteomes" id="UP000070452"/>
    </source>
</evidence>
<dbReference type="Proteomes" id="UP000183509">
    <property type="component" value="Unassembled WGS sequence"/>
</dbReference>
<name>A0A132P101_ENTFC</name>
<dbReference type="Proteomes" id="UP000070452">
    <property type="component" value="Unassembled WGS sequence"/>
</dbReference>
<dbReference type="Gene3D" id="1.10.10.10">
    <property type="entry name" value="Winged helix-like DNA-binding domain superfamily/Winged helix DNA-binding domain"/>
    <property type="match status" value="2"/>
</dbReference>
<organism evidence="3 5">
    <name type="scientific">Enterococcus faecium</name>
    <name type="common">Streptococcus faecium</name>
    <dbReference type="NCBI Taxonomy" id="1352"/>
    <lineage>
        <taxon>Bacteria</taxon>
        <taxon>Bacillati</taxon>
        <taxon>Bacillota</taxon>
        <taxon>Bacilli</taxon>
        <taxon>Lactobacillales</taxon>
        <taxon>Enterococcaceae</taxon>
        <taxon>Enterococcus</taxon>
    </lineage>
</organism>
<dbReference type="AlphaFoldDB" id="A0A132P101"/>
<feature type="domain" description="Initiator Rep protein WH1" evidence="2">
    <location>
        <begin position="5"/>
        <end position="149"/>
    </location>
</feature>
<proteinExistence type="inferred from homology"/>
<dbReference type="GO" id="GO:0003887">
    <property type="term" value="F:DNA-directed DNA polymerase activity"/>
    <property type="evidence" value="ECO:0007669"/>
    <property type="project" value="InterPro"/>
</dbReference>
<dbReference type="InterPro" id="IPR036388">
    <property type="entry name" value="WH-like_DNA-bd_sf"/>
</dbReference>
<dbReference type="RefSeq" id="WP_002305239.1">
    <property type="nucleotide sequence ID" value="NZ_BTRR01000080.1"/>
</dbReference>
<reference evidence="4 6" key="2">
    <citation type="submission" date="2016-04" db="EMBL/GenBank/DDBJ databases">
        <authorList>
            <person name="Millard A."/>
        </authorList>
    </citation>
    <scope>NUCLEOTIDE SEQUENCE [LARGE SCALE GENOMIC DNA]</scope>
    <source>
        <strain evidence="4">Isolate 22</strain>
    </source>
</reference>
<evidence type="ECO:0000259" key="2">
    <source>
        <dbReference type="Pfam" id="PF01051"/>
    </source>
</evidence>
<dbReference type="InterPro" id="IPR000525">
    <property type="entry name" value="Initiator_Rep_WH1"/>
</dbReference>
<dbReference type="GO" id="GO:0006270">
    <property type="term" value="P:DNA replication initiation"/>
    <property type="evidence" value="ECO:0007669"/>
    <property type="project" value="InterPro"/>
</dbReference>
<reference evidence="3 5" key="1">
    <citation type="submission" date="2016-01" db="EMBL/GenBank/DDBJ databases">
        <title>Molecular Mechanisms for transfer of large genomic segments between Enterococcus faecium strains.</title>
        <authorList>
            <person name="Garcia-Solache M.A."/>
            <person name="Lebreton F."/>
            <person name="Mclaughlin R.E."/>
            <person name="Whiteaker J.D."/>
            <person name="Gilmore M.S."/>
            <person name="Rice L.B."/>
        </authorList>
    </citation>
    <scope>NUCLEOTIDE SEQUENCE [LARGE SCALE GENOMIC DNA]</scope>
    <source>
        <strain evidence="3 5">D344RRF x C68</strain>
    </source>
</reference>
<dbReference type="Pfam" id="PF01051">
    <property type="entry name" value="Rep3_N"/>
    <property type="match status" value="1"/>
</dbReference>
<comment type="caution">
    <text evidence="3">The sequence shown here is derived from an EMBL/GenBank/DDBJ whole genome shotgun (WGS) entry which is preliminary data.</text>
</comment>
<sequence length="245" mass="29194">MSNDIVRYNNGLNSVPLRKFTPIDMDLFWGICSKMKRKGTKEEIFTFKQIKELIDYNINARGDRFANDLIKMSKKIITLSFIYEDEKTYEQLNLFQKFKIDKVNETLLIKVSEEFEYILNSIGTNFTRFELENMTNLKSSYVKELYRQLMAHKDRRSKKGHWFVKIEDFRALLAIPESYRMRDIDKQIFAQAKKEFLNVNSTHPAIFKTFEIKKIKAYKGNKIGSLQIYFEENIPSITLDNWLEK</sequence>
<dbReference type="PATRIC" id="fig|1352.1358.peg.3045"/>
<evidence type="ECO:0000256" key="1">
    <source>
        <dbReference type="ARBA" id="ARBA00038283"/>
    </source>
</evidence>
<evidence type="ECO:0000313" key="3">
    <source>
        <dbReference type="EMBL" id="KWX16004.1"/>
    </source>
</evidence>
<dbReference type="Pfam" id="PF21205">
    <property type="entry name" value="Rep3_C"/>
    <property type="match status" value="1"/>
</dbReference>
<evidence type="ECO:0000313" key="6">
    <source>
        <dbReference type="Proteomes" id="UP000183509"/>
    </source>
</evidence>
<dbReference type="EMBL" id="FKLM01000144">
    <property type="protein sequence ID" value="SAM54511.1"/>
    <property type="molecule type" value="Genomic_DNA"/>
</dbReference>
<dbReference type="SUPFAM" id="SSF46785">
    <property type="entry name" value="Winged helix' DNA-binding domain"/>
    <property type="match status" value="2"/>
</dbReference>
<comment type="similarity">
    <text evidence="1">Belongs to the initiator RepB protein family.</text>
</comment>
<dbReference type="EMBL" id="LRHK01000011">
    <property type="protein sequence ID" value="KWX16004.1"/>
    <property type="molecule type" value="Genomic_DNA"/>
</dbReference>
<evidence type="ECO:0000313" key="4">
    <source>
        <dbReference type="EMBL" id="SAM54511.1"/>
    </source>
</evidence>
<gene>
    <name evidence="4" type="primary">repB_2</name>
    <name evidence="3" type="ORF">AWT83_17435</name>
    <name evidence="4" type="ORF">DTPHA_603102</name>
</gene>
<accession>A0A132P101</accession>